<name>A0A967AZ26_9MICO</name>
<evidence type="ECO:0000256" key="1">
    <source>
        <dbReference type="SAM" id="Phobius"/>
    </source>
</evidence>
<accession>A0A967AZ26</accession>
<feature type="transmembrane region" description="Helical" evidence="1">
    <location>
        <begin position="151"/>
        <end position="171"/>
    </location>
</feature>
<dbReference type="EMBL" id="JAAOIV010000005">
    <property type="protein sequence ID" value="NHN55716.1"/>
    <property type="molecule type" value="Genomic_DNA"/>
</dbReference>
<evidence type="ECO:0000313" key="2">
    <source>
        <dbReference type="EMBL" id="NHN55716.1"/>
    </source>
</evidence>
<feature type="transmembrane region" description="Helical" evidence="1">
    <location>
        <begin position="206"/>
        <end position="224"/>
    </location>
</feature>
<keyword evidence="3" id="KW-1185">Reference proteome</keyword>
<organism evidence="2 3">
    <name type="scientific">Metallococcus carri</name>
    <dbReference type="NCBI Taxonomy" id="1656884"/>
    <lineage>
        <taxon>Bacteria</taxon>
        <taxon>Bacillati</taxon>
        <taxon>Actinomycetota</taxon>
        <taxon>Actinomycetes</taxon>
        <taxon>Micrococcales</taxon>
        <taxon>Dermacoccaceae</taxon>
        <taxon>Metallococcus</taxon>
    </lineage>
</organism>
<feature type="transmembrane region" description="Helical" evidence="1">
    <location>
        <begin position="295"/>
        <end position="315"/>
    </location>
</feature>
<sequence>MRARAAWQIVVSLLAVVGLQCLVLIGFSMADSGPTSSPSVLVVSADSGWSGLVANRINAVEGHPVRAFVVTNRATAHADLAGDRTQAVLAVDPAAPADALSVSSAQGQGANGLVATTVRQVLAAEGRSVTTTDVTSTQVGDPRSLGGYRLAVAWVVAGFGLGAALRALDLLRRLRVRLLAHLVGAVSAAAAGVGVAQMMVPTWSFVALPLLGIGTAIVLAGSLLTDGLGGAFGPIGFALAAVAQLLVVADPQFAGAFGLGVVPAWWRAVLPWTPAGSAVGGVRALLYLPGSVQPWSVATLVWWAVFGLLLSLLTGPRRPARHALRSS</sequence>
<reference evidence="2" key="1">
    <citation type="submission" date="2020-03" db="EMBL/GenBank/DDBJ databases">
        <title>Draft sequencing of Calidifontibacter sp. DB0510.</title>
        <authorList>
            <person name="Kim D.-U."/>
        </authorList>
    </citation>
    <scope>NUCLEOTIDE SEQUENCE</scope>
    <source>
        <strain evidence="2">DB0510</strain>
    </source>
</reference>
<feature type="transmembrane region" description="Helical" evidence="1">
    <location>
        <begin position="231"/>
        <end position="249"/>
    </location>
</feature>
<dbReference type="AlphaFoldDB" id="A0A967AZ26"/>
<gene>
    <name evidence="2" type="ORF">G9U51_07995</name>
</gene>
<keyword evidence="1" id="KW-1133">Transmembrane helix</keyword>
<dbReference type="Proteomes" id="UP000744769">
    <property type="component" value="Unassembled WGS sequence"/>
</dbReference>
<proteinExistence type="predicted"/>
<dbReference type="RefSeq" id="WP_166195766.1">
    <property type="nucleotide sequence ID" value="NZ_JAAOIV010000005.1"/>
</dbReference>
<keyword evidence="1" id="KW-0472">Membrane</keyword>
<feature type="transmembrane region" description="Helical" evidence="1">
    <location>
        <begin position="178"/>
        <end position="200"/>
    </location>
</feature>
<keyword evidence="1" id="KW-0812">Transmembrane</keyword>
<evidence type="ECO:0000313" key="3">
    <source>
        <dbReference type="Proteomes" id="UP000744769"/>
    </source>
</evidence>
<protein>
    <submittedName>
        <fullName evidence="2">Uncharacterized protein</fullName>
    </submittedName>
</protein>
<comment type="caution">
    <text evidence="2">The sequence shown here is derived from an EMBL/GenBank/DDBJ whole genome shotgun (WGS) entry which is preliminary data.</text>
</comment>